<organism evidence="2 3">
    <name type="scientific">Candidatus Enterococcus ferrettii</name>
    <dbReference type="NCBI Taxonomy" id="2815324"/>
    <lineage>
        <taxon>Bacteria</taxon>
        <taxon>Bacillati</taxon>
        <taxon>Bacillota</taxon>
        <taxon>Bacilli</taxon>
        <taxon>Lactobacillales</taxon>
        <taxon>Enterococcaceae</taxon>
        <taxon>Enterococcus</taxon>
    </lineage>
</organism>
<comment type="caution">
    <text evidence="2">The sequence shown here is derived from an EMBL/GenBank/DDBJ whole genome shotgun (WGS) entry which is preliminary data.</text>
</comment>
<feature type="transmembrane region" description="Helical" evidence="1">
    <location>
        <begin position="185"/>
        <end position="203"/>
    </location>
</feature>
<keyword evidence="1" id="KW-1133">Transmembrane helix</keyword>
<dbReference type="Pfam" id="PF12679">
    <property type="entry name" value="ABC2_membrane_2"/>
    <property type="match status" value="1"/>
</dbReference>
<feature type="transmembrane region" description="Helical" evidence="1">
    <location>
        <begin position="74"/>
        <end position="93"/>
    </location>
</feature>
<accession>A0ABV0EX52</accession>
<dbReference type="EMBL" id="JAFREL020000008">
    <property type="protein sequence ID" value="MEO1773254.1"/>
    <property type="molecule type" value="Genomic_DNA"/>
</dbReference>
<dbReference type="Proteomes" id="UP000664357">
    <property type="component" value="Unassembled WGS sequence"/>
</dbReference>
<feature type="transmembrane region" description="Helical" evidence="1">
    <location>
        <begin position="232"/>
        <end position="253"/>
    </location>
</feature>
<feature type="transmembrane region" description="Helical" evidence="1">
    <location>
        <begin position="114"/>
        <end position="142"/>
    </location>
</feature>
<feature type="transmembrane region" description="Helical" evidence="1">
    <location>
        <begin position="21"/>
        <end position="37"/>
    </location>
</feature>
<dbReference type="PANTHER" id="PTHR37305">
    <property type="entry name" value="INTEGRAL MEMBRANE PROTEIN-RELATED"/>
    <property type="match status" value="1"/>
</dbReference>
<keyword evidence="1" id="KW-0812">Transmembrane</keyword>
<name>A0ABV0EX52_9ENTE</name>
<evidence type="ECO:0000256" key="1">
    <source>
        <dbReference type="SAM" id="Phobius"/>
    </source>
</evidence>
<reference evidence="2 3" key="1">
    <citation type="submission" date="2024-02" db="EMBL/GenBank/DDBJ databases">
        <title>The Genome Sequence of Enterococcus sp. DIV0159.</title>
        <authorList>
            <person name="Earl A."/>
            <person name="Manson A."/>
            <person name="Gilmore M."/>
            <person name="Sanders J."/>
            <person name="Shea T."/>
            <person name="Howe W."/>
            <person name="Livny J."/>
            <person name="Cuomo C."/>
            <person name="Neafsey D."/>
            <person name="Birren B."/>
        </authorList>
    </citation>
    <scope>NUCLEOTIDE SEQUENCE [LARGE SCALE GENOMIC DNA]</scope>
    <source>
        <strain evidence="2 3">665A</strain>
    </source>
</reference>
<proteinExistence type="predicted"/>
<evidence type="ECO:0000313" key="2">
    <source>
        <dbReference type="EMBL" id="MEO1773254.1"/>
    </source>
</evidence>
<sequence>MVNLIKAEFFRLGKGNAVRNVLLAGVVIIIITGLNMFNSGGGTGGIGVQSAASAARSLPVNGADFIQQMRDDGLFPFFILAFATAVLGADYSTGTIRNTLSYFANRRIVFLAKCITGFLCCIVYTIVCLAASTALGVLLYGFGGINLAFILRMLVQIILSMPLYLGMIAIGYCLLVFTKKTSITITVYMVGMLFIPSFTYQIHQLFPKAEWLKLCDPLSAFSMLSQFWEFPASYVGMVLLVWLVLDVLILAAGMRRYTFADVI</sequence>
<keyword evidence="3" id="KW-1185">Reference proteome</keyword>
<feature type="transmembrane region" description="Helical" evidence="1">
    <location>
        <begin position="154"/>
        <end position="178"/>
    </location>
</feature>
<keyword evidence="1" id="KW-0472">Membrane</keyword>
<protein>
    <recommendedName>
        <fullName evidence="4">ABC transporter permease</fullName>
    </recommendedName>
</protein>
<gene>
    <name evidence="2" type="ORF">JZO67_005238</name>
</gene>
<evidence type="ECO:0008006" key="4">
    <source>
        <dbReference type="Google" id="ProtNLM"/>
    </source>
</evidence>
<dbReference type="RefSeq" id="WP_207702982.1">
    <property type="nucleotide sequence ID" value="NZ_JAFREL020000008.1"/>
</dbReference>
<evidence type="ECO:0000313" key="3">
    <source>
        <dbReference type="Proteomes" id="UP000664357"/>
    </source>
</evidence>
<dbReference type="PANTHER" id="PTHR37305:SF1">
    <property type="entry name" value="MEMBRANE PROTEIN"/>
    <property type="match status" value="1"/>
</dbReference>